<name>Q5BMA9_9VIRU</name>
<sequence>MQLLSKELCIFVYTSSANTTTTVRMPITTESVLSMRFVLALCSQSKVQILSSTCQAVFTFTTRLHPLNRGSALVCKDQVTKDLSSMITTMLIVVVDNYLQAVLENGEKPQTSAEY</sequence>
<reference evidence="1 2" key="1">
    <citation type="journal article" date="2007" name="Virology">
        <title>Shared and species-specific features among ichnovirus genomes.</title>
        <authorList>
            <person name="Tanaka K."/>
            <person name="Lapointe R."/>
            <person name="Barney W.E."/>
            <person name="Makkay A.M."/>
            <person name="Stoltz D."/>
            <person name="Cusson M."/>
            <person name="Webb B.A."/>
        </authorList>
    </citation>
    <scope>NUCLEOTIDE SEQUENCE [LARGE SCALE GENOMIC DNA]</scope>
</reference>
<proteinExistence type="predicted"/>
<dbReference type="EMBL" id="AY935249">
    <property type="protein sequence ID" value="AAX24123.1"/>
    <property type="molecule type" value="Genomic_DNA"/>
</dbReference>
<organism evidence="1 2">
    <name type="scientific">Ichnoviriform fugitivi</name>
    <dbReference type="NCBI Taxonomy" id="265522"/>
    <lineage>
        <taxon>Viruses</taxon>
        <taxon>Viruses incertae sedis</taxon>
        <taxon>Polydnaviriformidae</taxon>
        <taxon>Ichnoviriform</taxon>
    </lineage>
</organism>
<dbReference type="Proteomes" id="UP000204242">
    <property type="component" value="Genome"/>
</dbReference>
<dbReference type="RefSeq" id="YP_001031241.1">
    <property type="nucleotide sequence ID" value="NC_008956.1"/>
</dbReference>
<evidence type="ECO:0000313" key="1">
    <source>
        <dbReference type="EMBL" id="AAX24123.1"/>
    </source>
</evidence>
<accession>Q5BMA9</accession>
<protein>
    <submittedName>
        <fullName evidence="1">B1.3</fullName>
    </submittedName>
</protein>
<evidence type="ECO:0000313" key="2">
    <source>
        <dbReference type="Proteomes" id="UP000204242"/>
    </source>
</evidence>